<feature type="compositionally biased region" description="Basic and acidic residues" evidence="1">
    <location>
        <begin position="379"/>
        <end position="410"/>
    </location>
</feature>
<feature type="compositionally biased region" description="Polar residues" evidence="1">
    <location>
        <begin position="692"/>
        <end position="710"/>
    </location>
</feature>
<gene>
    <name evidence="2" type="ORF">L211DRAFT_283494</name>
</gene>
<feature type="compositionally biased region" description="Basic residues" evidence="1">
    <location>
        <begin position="578"/>
        <end position="589"/>
    </location>
</feature>
<organism evidence="2 3">
    <name type="scientific">Terfezia boudieri ATCC MYA-4762</name>
    <dbReference type="NCBI Taxonomy" id="1051890"/>
    <lineage>
        <taxon>Eukaryota</taxon>
        <taxon>Fungi</taxon>
        <taxon>Dikarya</taxon>
        <taxon>Ascomycota</taxon>
        <taxon>Pezizomycotina</taxon>
        <taxon>Pezizomycetes</taxon>
        <taxon>Pezizales</taxon>
        <taxon>Pezizaceae</taxon>
        <taxon>Terfezia</taxon>
    </lineage>
</organism>
<protein>
    <submittedName>
        <fullName evidence="2">Uncharacterized protein</fullName>
    </submittedName>
</protein>
<feature type="compositionally biased region" description="Basic and acidic residues" evidence="1">
    <location>
        <begin position="234"/>
        <end position="255"/>
    </location>
</feature>
<feature type="compositionally biased region" description="Pro residues" evidence="1">
    <location>
        <begin position="480"/>
        <end position="501"/>
    </location>
</feature>
<name>A0A3N4LKB3_9PEZI</name>
<feature type="region of interest" description="Disordered" evidence="1">
    <location>
        <begin position="220"/>
        <end position="351"/>
    </location>
</feature>
<feature type="compositionally biased region" description="Basic and acidic residues" evidence="1">
    <location>
        <begin position="533"/>
        <end position="565"/>
    </location>
</feature>
<accession>A0A3N4LKB3</accession>
<feature type="region of interest" description="Disordered" evidence="1">
    <location>
        <begin position="1"/>
        <end position="46"/>
    </location>
</feature>
<feature type="compositionally biased region" description="Basic and acidic residues" evidence="1">
    <location>
        <begin position="602"/>
        <end position="617"/>
    </location>
</feature>
<feature type="compositionally biased region" description="Polar residues" evidence="1">
    <location>
        <begin position="648"/>
        <end position="657"/>
    </location>
</feature>
<proteinExistence type="predicted"/>
<keyword evidence="3" id="KW-1185">Reference proteome</keyword>
<evidence type="ECO:0000313" key="2">
    <source>
        <dbReference type="EMBL" id="RPB23290.1"/>
    </source>
</evidence>
<feature type="region of interest" description="Disordered" evidence="1">
    <location>
        <begin position="364"/>
        <end position="710"/>
    </location>
</feature>
<dbReference type="AlphaFoldDB" id="A0A3N4LKB3"/>
<evidence type="ECO:0000256" key="1">
    <source>
        <dbReference type="SAM" id="MobiDB-lite"/>
    </source>
</evidence>
<feature type="compositionally biased region" description="Basic and acidic residues" evidence="1">
    <location>
        <begin position="88"/>
        <end position="106"/>
    </location>
</feature>
<feature type="compositionally biased region" description="Basic and acidic residues" evidence="1">
    <location>
        <begin position="307"/>
        <end position="317"/>
    </location>
</feature>
<feature type="compositionally biased region" description="Basic residues" evidence="1">
    <location>
        <begin position="318"/>
        <end position="327"/>
    </location>
</feature>
<dbReference type="InParanoid" id="A0A3N4LKB3"/>
<evidence type="ECO:0000313" key="3">
    <source>
        <dbReference type="Proteomes" id="UP000267821"/>
    </source>
</evidence>
<feature type="compositionally biased region" description="Low complexity" evidence="1">
    <location>
        <begin position="29"/>
        <end position="40"/>
    </location>
</feature>
<reference evidence="2 3" key="1">
    <citation type="journal article" date="2018" name="Nat. Ecol. Evol.">
        <title>Pezizomycetes genomes reveal the molecular basis of ectomycorrhizal truffle lifestyle.</title>
        <authorList>
            <person name="Murat C."/>
            <person name="Payen T."/>
            <person name="Noel B."/>
            <person name="Kuo A."/>
            <person name="Morin E."/>
            <person name="Chen J."/>
            <person name="Kohler A."/>
            <person name="Krizsan K."/>
            <person name="Balestrini R."/>
            <person name="Da Silva C."/>
            <person name="Montanini B."/>
            <person name="Hainaut M."/>
            <person name="Levati E."/>
            <person name="Barry K.W."/>
            <person name="Belfiori B."/>
            <person name="Cichocki N."/>
            <person name="Clum A."/>
            <person name="Dockter R.B."/>
            <person name="Fauchery L."/>
            <person name="Guy J."/>
            <person name="Iotti M."/>
            <person name="Le Tacon F."/>
            <person name="Lindquist E.A."/>
            <person name="Lipzen A."/>
            <person name="Malagnac F."/>
            <person name="Mello A."/>
            <person name="Molinier V."/>
            <person name="Miyauchi S."/>
            <person name="Poulain J."/>
            <person name="Riccioni C."/>
            <person name="Rubini A."/>
            <person name="Sitrit Y."/>
            <person name="Splivallo R."/>
            <person name="Traeger S."/>
            <person name="Wang M."/>
            <person name="Zifcakova L."/>
            <person name="Wipf D."/>
            <person name="Zambonelli A."/>
            <person name="Paolocci F."/>
            <person name="Nowrousian M."/>
            <person name="Ottonello S."/>
            <person name="Baldrian P."/>
            <person name="Spatafora J.W."/>
            <person name="Henrissat B."/>
            <person name="Nagy L.G."/>
            <person name="Aury J.M."/>
            <person name="Wincker P."/>
            <person name="Grigoriev I.V."/>
            <person name="Bonfante P."/>
            <person name="Martin F.M."/>
        </authorList>
    </citation>
    <scope>NUCLEOTIDE SEQUENCE [LARGE SCALE GENOMIC DNA]</scope>
    <source>
        <strain evidence="2 3">ATCC MYA-4762</strain>
    </source>
</reference>
<feature type="compositionally biased region" description="Polar residues" evidence="1">
    <location>
        <begin position="412"/>
        <end position="434"/>
    </location>
</feature>
<feature type="region of interest" description="Disordered" evidence="1">
    <location>
        <begin position="88"/>
        <end position="113"/>
    </location>
</feature>
<dbReference type="Proteomes" id="UP000267821">
    <property type="component" value="Unassembled WGS sequence"/>
</dbReference>
<sequence length="710" mass="78514">MSSPPASPQPSSALHSHTLRGPREPTNFTPRAPAAVTAPTDHPTPAAELKKTFSKLIKGTTLTGTKKGNRPDFGDFDERIARYKARKEREKVGKFQDKENASRKVDLGPALGQFDTPNVRERIRKWQATGAGVVSGDPTIILPPPIIPFQSPAGSVAGSDCGRSDYSNVGCGVGRLRGSPDLSPSRPAKDIMKEWETASESGAGLGGFLKRAIEEERIALGLPKEAEETEDEEKMLQRQRGRDRETERLAKERERKLRRRSRGPPTSVGAISGVEDNEQPERRAMRKRRNGEEGEVADAPKTVDNGIRVRGDDDGIRVKPRRKKSRRKDKEKEGGSDGNWVNDVEVQTAKSEGDVPLQILTFISNKSLPGDSSALFDQDDTRGESATRDRREAYEKELKAERDRRAERRKTFSTQPRPTFRHSPSASASFSPTCSKPVPHMVAAFSTADAPPPPPAHTSLLSLRPPEPEEEIELMQSEPLPIPMSPSPPPISKIPFKPPSPLKQQDFAPARFEDPGIRIYPTGKGSRARRRRTSGEHKSARAKEKGKERLHEVSEQESTERRDGTADYDGSGSGEKRTWRRRRRGKQHQSRSGSDEGSIMSSRDEQGPRPATEDKRSAPTNFIPMRRDSIAPSPIEPPPRLREIRKPTITSNTTHFNTFPKVQLKPTPSRARATVSSPSPPKVSLRPVVPKTANTPTTPSAKFSSYQNST</sequence>
<dbReference type="EMBL" id="ML121547">
    <property type="protein sequence ID" value="RPB23290.1"/>
    <property type="molecule type" value="Genomic_DNA"/>
</dbReference>